<dbReference type="Pfam" id="PF12697">
    <property type="entry name" value="Abhydrolase_6"/>
    <property type="match status" value="1"/>
</dbReference>
<keyword evidence="3" id="KW-1185">Reference proteome</keyword>
<dbReference type="EMBL" id="CP020370">
    <property type="protein sequence ID" value="AUB82685.1"/>
    <property type="molecule type" value="Genomic_DNA"/>
</dbReference>
<name>A0A2K8UAV1_9GAMM</name>
<proteinExistence type="predicted"/>
<evidence type="ECO:0000313" key="2">
    <source>
        <dbReference type="EMBL" id="AUB82685.1"/>
    </source>
</evidence>
<dbReference type="OrthoDB" id="869379at2"/>
<dbReference type="Proteomes" id="UP000232638">
    <property type="component" value="Chromosome"/>
</dbReference>
<reference evidence="2 3" key="1">
    <citation type="submission" date="2017-03" db="EMBL/GenBank/DDBJ databases">
        <title>Complete genome sequence of Candidatus 'Thiodictyon syntrophicum' sp. nov. strain Cad16T, a photolithoautotroph purple sulfur bacterium isolated from an alpine meromictic lake.</title>
        <authorList>
            <person name="Luedin S.M."/>
            <person name="Pothier J.F."/>
            <person name="Danza F."/>
            <person name="Storelli N."/>
            <person name="Wittwer M."/>
            <person name="Tonolla M."/>
        </authorList>
    </citation>
    <scope>NUCLEOTIDE SEQUENCE [LARGE SCALE GENOMIC DNA]</scope>
    <source>
        <strain evidence="2 3">Cad16T</strain>
    </source>
</reference>
<organism evidence="2 3">
    <name type="scientific">Candidatus Thiodictyon syntrophicum</name>
    <dbReference type="NCBI Taxonomy" id="1166950"/>
    <lineage>
        <taxon>Bacteria</taxon>
        <taxon>Pseudomonadati</taxon>
        <taxon>Pseudomonadota</taxon>
        <taxon>Gammaproteobacteria</taxon>
        <taxon>Chromatiales</taxon>
        <taxon>Chromatiaceae</taxon>
        <taxon>Thiodictyon</taxon>
    </lineage>
</organism>
<dbReference type="SUPFAM" id="SSF53474">
    <property type="entry name" value="alpha/beta-Hydrolases"/>
    <property type="match status" value="1"/>
</dbReference>
<dbReference type="InterPro" id="IPR029058">
    <property type="entry name" value="AB_hydrolase_fold"/>
</dbReference>
<dbReference type="KEGG" id="tsy:THSYN_18230"/>
<evidence type="ECO:0000259" key="1">
    <source>
        <dbReference type="Pfam" id="PF12697"/>
    </source>
</evidence>
<evidence type="ECO:0000313" key="3">
    <source>
        <dbReference type="Proteomes" id="UP000232638"/>
    </source>
</evidence>
<gene>
    <name evidence="2" type="ORF">THSYN_18230</name>
</gene>
<accession>A0A2K8UAV1</accession>
<dbReference type="AlphaFoldDB" id="A0A2K8UAV1"/>
<protein>
    <recommendedName>
        <fullName evidence="1">AB hydrolase-1 domain-containing protein</fullName>
    </recommendedName>
</protein>
<dbReference type="Gene3D" id="3.40.50.1820">
    <property type="entry name" value="alpha/beta hydrolase"/>
    <property type="match status" value="1"/>
</dbReference>
<dbReference type="InterPro" id="IPR000073">
    <property type="entry name" value="AB_hydrolase_1"/>
</dbReference>
<sequence>MHASDTVKGPIKSAPAALRLAGLLLCLLLAACQSVPPTSGPTLCARLDESVRVLASPQSSARQRAQAGADYRALAADHLPELLQDAARPDPLGGLLRQDQPGVYAPAGFADIAPVGRPRVTQPGLHRAGLGLPSIGRVFPGGANAPSAGYQVPVTLLALPTGTAPGSCGAALVDPERVSRVPGKHGAVPVAMDLEAPLDATRAIGLRRGEGLTNLLRSDRFRGRPRIVFLQPFDPDKTPVVLIHGLMSTPRMWAPLVKPLLADPRIRARFQFWFFYYPTSQPVPLSALQLREALDDTTRTHGPHRPLVLIGHSMGGILARAQVSRIDLAQAKTISPQLASFPADNPVRRALVFAPRTDVSRAVFMFTPHRGSALAVTSLGAWGIRLIRFPEWLLSEFAHYAHLVPDTIAGRLPTSIHGLSPQSRFLRLLDQTRPKVPSHSIIGDRGRGPLATSSDGVVPYRSAHLEFAESEVIVPTGHSGFAHPLAVAELRRILRAQAAATPHPPTREVTTP</sequence>
<dbReference type="PANTHER" id="PTHR37946">
    <property type="entry name" value="SLL1969 PROTEIN"/>
    <property type="match status" value="1"/>
</dbReference>
<feature type="domain" description="AB hydrolase-1" evidence="1">
    <location>
        <begin position="240"/>
        <end position="489"/>
    </location>
</feature>
<dbReference type="PANTHER" id="PTHR37946:SF1">
    <property type="entry name" value="SLL1969 PROTEIN"/>
    <property type="match status" value="1"/>
</dbReference>